<evidence type="ECO:0000256" key="1">
    <source>
        <dbReference type="SAM" id="SignalP"/>
    </source>
</evidence>
<evidence type="ECO:0000313" key="4">
    <source>
        <dbReference type="Proteomes" id="UP000886674"/>
    </source>
</evidence>
<organism evidence="3 4">
    <name type="scientific">Candidatus Thiodiazotropha taylori</name>
    <dbReference type="NCBI Taxonomy" id="2792791"/>
    <lineage>
        <taxon>Bacteria</taxon>
        <taxon>Pseudomonadati</taxon>
        <taxon>Pseudomonadota</taxon>
        <taxon>Gammaproteobacteria</taxon>
        <taxon>Chromatiales</taxon>
        <taxon>Sedimenticolaceae</taxon>
        <taxon>Candidatus Thiodiazotropha</taxon>
    </lineage>
</organism>
<feature type="domain" description="Serine aminopeptidase S33" evidence="2">
    <location>
        <begin position="87"/>
        <end position="188"/>
    </location>
</feature>
<reference evidence="3" key="1">
    <citation type="journal article" date="2021" name="Proc. Natl. Acad. Sci. U.S.A.">
        <title>Global biogeography of chemosynthetic symbionts reveals both localized and globally distributed symbiont groups. .</title>
        <authorList>
            <person name="Osvatic J.T."/>
            <person name="Wilkins L.G.E."/>
            <person name="Leibrecht L."/>
            <person name="Leray M."/>
            <person name="Zauner S."/>
            <person name="Polzin J."/>
            <person name="Camacho Y."/>
            <person name="Gros O."/>
            <person name="van Gils J.A."/>
            <person name="Eisen J.A."/>
            <person name="Petersen J.M."/>
            <person name="Yuen B."/>
        </authorList>
    </citation>
    <scope>NUCLEOTIDE SEQUENCE</scope>
    <source>
        <strain evidence="3">MAGclacostrist055</strain>
    </source>
</reference>
<dbReference type="PANTHER" id="PTHR12277:SF81">
    <property type="entry name" value="PROTEIN ABHD13"/>
    <property type="match status" value="1"/>
</dbReference>
<evidence type="ECO:0000259" key="2">
    <source>
        <dbReference type="Pfam" id="PF12146"/>
    </source>
</evidence>
<sequence>MKLQVILFFSLIYVVSTAEADDREKTVCGSIQEPFLFWLWSSAAPNPDKNRALVSPLIEQTQFTTSDNKILRGYKYKSHYREEKIVPPKGYVLMALGNAMIADQIITSLKYLASNGYDVYIFDYRGYGNSEGKRRINAIIEDYKEIITFLNSKYDKRFLYGVSLGGAVIMNAIGSGAEYDSAIIDSSPSRFSDYGCPETIDPVNNLPHDASKIFIITGKKDQVLGSDMTSPLRIEAQQRGARVLDGDDFSHPYMDRDLIAHKARTKLILDFFTQAPDRFE</sequence>
<proteinExistence type="predicted"/>
<dbReference type="Pfam" id="PF12146">
    <property type="entry name" value="Hydrolase_4"/>
    <property type="match status" value="1"/>
</dbReference>
<dbReference type="InterPro" id="IPR029058">
    <property type="entry name" value="AB_hydrolase_fold"/>
</dbReference>
<dbReference type="SUPFAM" id="SSF53474">
    <property type="entry name" value="alpha/beta-Hydrolases"/>
    <property type="match status" value="1"/>
</dbReference>
<dbReference type="InterPro" id="IPR022742">
    <property type="entry name" value="Hydrolase_4"/>
</dbReference>
<accession>A0A9E4NKQ5</accession>
<keyword evidence="1" id="KW-0732">Signal</keyword>
<name>A0A9E4NKQ5_9GAMM</name>
<feature type="chain" id="PRO_5038451346" evidence="1">
    <location>
        <begin position="21"/>
        <end position="280"/>
    </location>
</feature>
<dbReference type="Gene3D" id="3.40.50.1820">
    <property type="entry name" value="alpha/beta hydrolase"/>
    <property type="match status" value="1"/>
</dbReference>
<dbReference type="AlphaFoldDB" id="A0A9E4NKQ5"/>
<dbReference type="Proteomes" id="UP000886674">
    <property type="component" value="Unassembled WGS sequence"/>
</dbReference>
<comment type="caution">
    <text evidence="3">The sequence shown here is derived from an EMBL/GenBank/DDBJ whole genome shotgun (WGS) entry which is preliminary data.</text>
</comment>
<evidence type="ECO:0000313" key="3">
    <source>
        <dbReference type="EMBL" id="MCG7978825.1"/>
    </source>
</evidence>
<protein>
    <submittedName>
        <fullName evidence="3">Lysophospholipase</fullName>
    </submittedName>
</protein>
<feature type="signal peptide" evidence="1">
    <location>
        <begin position="1"/>
        <end position="20"/>
    </location>
</feature>
<dbReference type="EMBL" id="JAEPCR010000049">
    <property type="protein sequence ID" value="MCG7978825.1"/>
    <property type="molecule type" value="Genomic_DNA"/>
</dbReference>
<dbReference type="PANTHER" id="PTHR12277">
    <property type="entry name" value="ALPHA/BETA HYDROLASE DOMAIN-CONTAINING PROTEIN"/>
    <property type="match status" value="1"/>
</dbReference>
<gene>
    <name evidence="3" type="ORF">JAY77_11900</name>
</gene>